<dbReference type="Proteomes" id="UP001396334">
    <property type="component" value="Unassembled WGS sequence"/>
</dbReference>
<proteinExistence type="predicted"/>
<comment type="caution">
    <text evidence="1">The sequence shown here is derived from an EMBL/GenBank/DDBJ whole genome shotgun (WGS) entry which is preliminary data.</text>
</comment>
<organism evidence="1 2">
    <name type="scientific">Hibiscus sabdariffa</name>
    <name type="common">roselle</name>
    <dbReference type="NCBI Taxonomy" id="183260"/>
    <lineage>
        <taxon>Eukaryota</taxon>
        <taxon>Viridiplantae</taxon>
        <taxon>Streptophyta</taxon>
        <taxon>Embryophyta</taxon>
        <taxon>Tracheophyta</taxon>
        <taxon>Spermatophyta</taxon>
        <taxon>Magnoliopsida</taxon>
        <taxon>eudicotyledons</taxon>
        <taxon>Gunneridae</taxon>
        <taxon>Pentapetalae</taxon>
        <taxon>rosids</taxon>
        <taxon>malvids</taxon>
        <taxon>Malvales</taxon>
        <taxon>Malvaceae</taxon>
        <taxon>Malvoideae</taxon>
        <taxon>Hibiscus</taxon>
    </lineage>
</organism>
<keyword evidence="2" id="KW-1185">Reference proteome</keyword>
<dbReference type="EMBL" id="JBBPBN010000113">
    <property type="protein sequence ID" value="KAK8978364.1"/>
    <property type="molecule type" value="Genomic_DNA"/>
</dbReference>
<reference evidence="1 2" key="1">
    <citation type="journal article" date="2024" name="G3 (Bethesda)">
        <title>Genome assembly of Hibiscus sabdariffa L. provides insights into metabolisms of medicinal natural products.</title>
        <authorList>
            <person name="Kim T."/>
        </authorList>
    </citation>
    <scope>NUCLEOTIDE SEQUENCE [LARGE SCALE GENOMIC DNA]</scope>
    <source>
        <strain evidence="1">TK-2024</strain>
        <tissue evidence="1">Old leaves</tissue>
    </source>
</reference>
<protein>
    <submittedName>
        <fullName evidence="1">Uncharacterized protein</fullName>
    </submittedName>
</protein>
<gene>
    <name evidence="1" type="ORF">V6N11_028367</name>
</gene>
<evidence type="ECO:0000313" key="2">
    <source>
        <dbReference type="Proteomes" id="UP001396334"/>
    </source>
</evidence>
<accession>A0ABR2NQC4</accession>
<evidence type="ECO:0000313" key="1">
    <source>
        <dbReference type="EMBL" id="KAK8978364.1"/>
    </source>
</evidence>
<name>A0ABR2NQC4_9ROSI</name>
<sequence length="104" mass="12225">MERWEEYNEPISTISNTSLRAKVLLDHMSTTKDISDYLWYTVRLGSMHPVEMIHWHRTLGRWAREKFGYNVPRSFLKPRGNWLVVLEEEYGDPLGITLDGVSIS</sequence>